<sequence length="160" mass="18194">MQKPLVATMCLDSGRQEHRADHVRQADRTPRRPRCDEGHRPAQVGNFAQNIHEYQSLGTFSRLELRVTMLSDLTLPITLLIHQLVMVIHDGHLVCIPMLAFNLSMGCLIGYSMLRSRWCQPAGTHAVAGLLTRYQSRLLETLTWVDAMKVNNAASERQYQ</sequence>
<feature type="region of interest" description="Disordered" evidence="1">
    <location>
        <begin position="16"/>
        <end position="40"/>
    </location>
</feature>
<organism evidence="2 3">
    <name type="scientific">Pseudomonas glycinae</name>
    <dbReference type="NCBI Taxonomy" id="1785145"/>
    <lineage>
        <taxon>Bacteria</taxon>
        <taxon>Pseudomonadati</taxon>
        <taxon>Pseudomonadota</taxon>
        <taxon>Gammaproteobacteria</taxon>
        <taxon>Pseudomonadales</taxon>
        <taxon>Pseudomonadaceae</taxon>
        <taxon>Pseudomonas</taxon>
    </lineage>
</organism>
<accession>A0ABM6QI14</accession>
<evidence type="ECO:0000313" key="3">
    <source>
        <dbReference type="Proteomes" id="UP000075187"/>
    </source>
</evidence>
<gene>
    <name evidence="2" type="ORF">AWU82_29800</name>
</gene>
<dbReference type="Proteomes" id="UP000075187">
    <property type="component" value="Chromosome"/>
</dbReference>
<proteinExistence type="predicted"/>
<keyword evidence="3" id="KW-1185">Reference proteome</keyword>
<protein>
    <submittedName>
        <fullName evidence="2">Uncharacterized protein</fullName>
    </submittedName>
</protein>
<dbReference type="RefSeq" id="WP_190241501.1">
    <property type="nucleotide sequence ID" value="NZ_CP014205.2"/>
</dbReference>
<name>A0ABM6QI14_9PSED</name>
<evidence type="ECO:0000313" key="2">
    <source>
        <dbReference type="EMBL" id="AUG97608.1"/>
    </source>
</evidence>
<evidence type="ECO:0000256" key="1">
    <source>
        <dbReference type="SAM" id="MobiDB-lite"/>
    </source>
</evidence>
<dbReference type="EMBL" id="CP014205">
    <property type="protein sequence ID" value="AUG97608.1"/>
    <property type="molecule type" value="Genomic_DNA"/>
</dbReference>
<reference evidence="2" key="1">
    <citation type="submission" date="2017-12" db="EMBL/GenBank/DDBJ databases">
        <title>Pseudomonas sp. MS586 complete sequence.</title>
        <authorList>
            <person name="Lu S."/>
            <person name="Deng P."/>
        </authorList>
    </citation>
    <scope>NUCLEOTIDE SEQUENCE</scope>
    <source>
        <strain evidence="2">MS586</strain>
    </source>
</reference>